<protein>
    <submittedName>
        <fullName evidence="1">Uncharacterized protein</fullName>
    </submittedName>
</protein>
<name>A0A2N9JDY4_9ACTN</name>
<evidence type="ECO:0000313" key="1">
    <source>
        <dbReference type="EMBL" id="SPD85594.1"/>
    </source>
</evidence>
<dbReference type="AlphaFoldDB" id="A0A2N9JDY4"/>
<accession>A0A2N9JDY4</accession>
<organism evidence="1 2">
    <name type="scientific">Micropruina glycogenica</name>
    <dbReference type="NCBI Taxonomy" id="75385"/>
    <lineage>
        <taxon>Bacteria</taxon>
        <taxon>Bacillati</taxon>
        <taxon>Actinomycetota</taxon>
        <taxon>Actinomycetes</taxon>
        <taxon>Propionibacteriales</taxon>
        <taxon>Nocardioidaceae</taxon>
        <taxon>Micropruina</taxon>
    </lineage>
</organism>
<evidence type="ECO:0000313" key="2">
    <source>
        <dbReference type="Proteomes" id="UP000238164"/>
    </source>
</evidence>
<gene>
    <name evidence="1" type="ORF">MPLG2_0558</name>
</gene>
<dbReference type="Proteomes" id="UP000238164">
    <property type="component" value="Chromosome 1"/>
</dbReference>
<dbReference type="EMBL" id="LT985188">
    <property type="protein sequence ID" value="SPD85594.1"/>
    <property type="molecule type" value="Genomic_DNA"/>
</dbReference>
<keyword evidence="2" id="KW-1185">Reference proteome</keyword>
<dbReference type="KEGG" id="mgg:MPLG2_0558"/>
<sequence>MKGMDGRWASLAGHDRATTLDPKAYPVQGLSNVVA</sequence>
<reference evidence="1 2" key="1">
    <citation type="submission" date="2018-02" db="EMBL/GenBank/DDBJ databases">
        <authorList>
            <person name="Cohen D.B."/>
            <person name="Kent A.D."/>
        </authorList>
    </citation>
    <scope>NUCLEOTIDE SEQUENCE [LARGE SCALE GENOMIC DNA]</scope>
    <source>
        <strain evidence="1">1</strain>
    </source>
</reference>
<proteinExistence type="predicted"/>